<dbReference type="PANTHER" id="PTHR40626:SF25">
    <property type="entry name" value="TRANSCRIPTION FACTOR, PUTATIVE (AFU_ORTHOLOGUE AFUA_3G02070)-RELATED"/>
    <property type="match status" value="1"/>
</dbReference>
<dbReference type="InterPro" id="IPR051059">
    <property type="entry name" value="VerF-like"/>
</dbReference>
<comment type="subcellular location">
    <subcellularLocation>
        <location evidence="1">Nucleus</location>
    </subcellularLocation>
</comment>
<evidence type="ECO:0000256" key="6">
    <source>
        <dbReference type="ARBA" id="ARBA00023242"/>
    </source>
</evidence>
<evidence type="ECO:0000313" key="8">
    <source>
        <dbReference type="Proteomes" id="UP000541154"/>
    </source>
</evidence>
<dbReference type="PANTHER" id="PTHR40626">
    <property type="entry name" value="MIP31509P"/>
    <property type="match status" value="1"/>
</dbReference>
<gene>
    <name evidence="7" type="ORF">ETB97_008745</name>
</gene>
<comment type="caution">
    <text evidence="7">The sequence shown here is derived from an EMBL/GenBank/DDBJ whole genome shotgun (WGS) entry which is preliminary data.</text>
</comment>
<keyword evidence="6" id="KW-0539">Nucleus</keyword>
<evidence type="ECO:0000313" key="7">
    <source>
        <dbReference type="EMBL" id="KAF5866939.1"/>
    </source>
</evidence>
<accession>A0A8H6EBR3</accession>
<evidence type="ECO:0000256" key="3">
    <source>
        <dbReference type="ARBA" id="ARBA00022737"/>
    </source>
</evidence>
<keyword evidence="8" id="KW-1185">Reference proteome</keyword>
<keyword evidence="3" id="KW-0677">Repeat</keyword>
<reference evidence="7 8" key="1">
    <citation type="submission" date="2019-04" db="EMBL/GenBank/DDBJ databases">
        <title>Aspergillus burnettii sp. nov., novel species from soil in southeast Queensland.</title>
        <authorList>
            <person name="Gilchrist C.L.M."/>
            <person name="Pitt J.I."/>
            <person name="Lange L."/>
            <person name="Lacey H.J."/>
            <person name="Vuong D."/>
            <person name="Midgley D.J."/>
            <person name="Greenfield P."/>
            <person name="Bradbury M."/>
            <person name="Lacey E."/>
            <person name="Busk P.K."/>
            <person name="Pilgaard B."/>
            <person name="Chooi Y.H."/>
            <person name="Piggott A.M."/>
        </authorList>
    </citation>
    <scope>NUCLEOTIDE SEQUENCE [LARGE SCALE GENOMIC DNA]</scope>
    <source>
        <strain evidence="7 8">FRR 5400</strain>
    </source>
</reference>
<keyword evidence="2" id="KW-0479">Metal-binding</keyword>
<evidence type="ECO:0000256" key="5">
    <source>
        <dbReference type="ARBA" id="ARBA00022833"/>
    </source>
</evidence>
<dbReference type="GO" id="GO:0000978">
    <property type="term" value="F:RNA polymerase II cis-regulatory region sequence-specific DNA binding"/>
    <property type="evidence" value="ECO:0007669"/>
    <property type="project" value="InterPro"/>
</dbReference>
<dbReference type="GO" id="GO:0005634">
    <property type="term" value="C:nucleus"/>
    <property type="evidence" value="ECO:0007669"/>
    <property type="project" value="UniProtKB-SubCell"/>
</dbReference>
<evidence type="ECO:0000256" key="2">
    <source>
        <dbReference type="ARBA" id="ARBA00022723"/>
    </source>
</evidence>
<name>A0A8H6EBR3_PETAA</name>
<proteinExistence type="predicted"/>
<dbReference type="GO" id="GO:0000981">
    <property type="term" value="F:DNA-binding transcription factor activity, RNA polymerase II-specific"/>
    <property type="evidence" value="ECO:0007669"/>
    <property type="project" value="InterPro"/>
</dbReference>
<keyword evidence="5" id="KW-0862">Zinc</keyword>
<dbReference type="Proteomes" id="UP000541154">
    <property type="component" value="Unassembled WGS sequence"/>
</dbReference>
<organism evidence="7 8">
    <name type="scientific">Petromyces alliaceus</name>
    <name type="common">Aspergillus alliaceus</name>
    <dbReference type="NCBI Taxonomy" id="209559"/>
    <lineage>
        <taxon>Eukaryota</taxon>
        <taxon>Fungi</taxon>
        <taxon>Dikarya</taxon>
        <taxon>Ascomycota</taxon>
        <taxon>Pezizomycotina</taxon>
        <taxon>Eurotiomycetes</taxon>
        <taxon>Eurotiomycetidae</taxon>
        <taxon>Eurotiales</taxon>
        <taxon>Aspergillaceae</taxon>
        <taxon>Aspergillus</taxon>
        <taxon>Aspergillus subgen. Circumdati</taxon>
    </lineage>
</organism>
<dbReference type="AlphaFoldDB" id="A0A8H6EBR3"/>
<protein>
    <submittedName>
        <fullName evidence="7">Uncharacterized protein</fullName>
    </submittedName>
</protein>
<keyword evidence="4" id="KW-0863">Zinc-finger</keyword>
<dbReference type="EMBL" id="SPNV01000004">
    <property type="protein sequence ID" value="KAF5866939.1"/>
    <property type="molecule type" value="Genomic_DNA"/>
</dbReference>
<sequence length="210" mass="23357">MMLPSNNNVNLPCTEQQWKLSNVATFEELFKDCQSYHPRGLPCWLVRNAQLPGHRDGGLSLADINMFGRALKAWSGHWEHDKERSTFPLSPRGPLSFTSTALLRLAYVRINLDFGPAVSLNTWGPVFIANSLDRSRSPQRGKKTTLAAPHSASALSVPVRLGIKYVAKTEVAYWPKQHGLCSLEYAATLDKWLERLESVTASTVIPLITG</sequence>
<dbReference type="GO" id="GO:0000785">
    <property type="term" value="C:chromatin"/>
    <property type="evidence" value="ECO:0007669"/>
    <property type="project" value="TreeGrafter"/>
</dbReference>
<dbReference type="GO" id="GO:0008270">
    <property type="term" value="F:zinc ion binding"/>
    <property type="evidence" value="ECO:0007669"/>
    <property type="project" value="UniProtKB-KW"/>
</dbReference>
<evidence type="ECO:0000256" key="1">
    <source>
        <dbReference type="ARBA" id="ARBA00004123"/>
    </source>
</evidence>
<evidence type="ECO:0000256" key="4">
    <source>
        <dbReference type="ARBA" id="ARBA00022771"/>
    </source>
</evidence>